<dbReference type="SUPFAM" id="SSF56574">
    <property type="entry name" value="Serpins"/>
    <property type="match status" value="1"/>
</dbReference>
<dbReference type="InterPro" id="IPR000215">
    <property type="entry name" value="Serpin_fam"/>
</dbReference>
<dbReference type="PANTHER" id="PTHR11461">
    <property type="entry name" value="SERINE PROTEASE INHIBITOR, SERPIN"/>
    <property type="match status" value="1"/>
</dbReference>
<comment type="similarity">
    <text evidence="1 2">Belongs to the serpin family.</text>
</comment>
<dbReference type="InterPro" id="IPR009003">
    <property type="entry name" value="Peptidase_S1_PA"/>
</dbReference>
<evidence type="ECO:0000256" key="3">
    <source>
        <dbReference type="SAM" id="MobiDB-lite"/>
    </source>
</evidence>
<evidence type="ECO:0000256" key="2">
    <source>
        <dbReference type="RuleBase" id="RU000411"/>
    </source>
</evidence>
<accession>A0A914PT67</accession>
<evidence type="ECO:0000313" key="6">
    <source>
        <dbReference type="WBParaSite" id="PDA_v2.g21882.t1"/>
    </source>
</evidence>
<feature type="compositionally biased region" description="Basic and acidic residues" evidence="3">
    <location>
        <begin position="311"/>
        <end position="323"/>
    </location>
</feature>
<reference evidence="6" key="1">
    <citation type="submission" date="2022-11" db="UniProtKB">
        <authorList>
            <consortium name="WormBaseParasite"/>
        </authorList>
    </citation>
    <scope>IDENTIFICATION</scope>
</reference>
<keyword evidence="5" id="KW-1185">Reference proteome</keyword>
<dbReference type="PROSITE" id="PS50240">
    <property type="entry name" value="TRYPSIN_DOM"/>
    <property type="match status" value="1"/>
</dbReference>
<dbReference type="InterPro" id="IPR023795">
    <property type="entry name" value="Serpin_CS"/>
</dbReference>
<dbReference type="GO" id="GO:0006508">
    <property type="term" value="P:proteolysis"/>
    <property type="evidence" value="ECO:0007669"/>
    <property type="project" value="InterPro"/>
</dbReference>
<dbReference type="SUPFAM" id="SSF50494">
    <property type="entry name" value="Trypsin-like serine proteases"/>
    <property type="match status" value="1"/>
</dbReference>
<dbReference type="InterPro" id="IPR042178">
    <property type="entry name" value="Serpin_sf_1"/>
</dbReference>
<dbReference type="GO" id="GO:0004252">
    <property type="term" value="F:serine-type endopeptidase activity"/>
    <property type="evidence" value="ECO:0007669"/>
    <property type="project" value="InterPro"/>
</dbReference>
<sequence>MFGGHEITSEEYERSRFMISIVKKDGDWEEHLCGGSLLTDGMASTAGHCIFPPEEGYELILYAGSSTKLTGQVRKIVKVDPYPGFIDQYKGMDAAVVYLDKPIEMDHELFPAITIDLPSSSMEDKEEATFIGWGANRVRNGQYTFPEKLKSTTYPKINLDSCKKFIQNKEGKKVLNPVLLCAGFLNKNVLEHACTADSGSPLFRYKNGKPELMGIFSWSYTNCVSKRQPNGFTDVADPKIRKFFEDRIKVRKGKILLQNQTKAAIIDYFSKLFKRHKCDNIDVEDLCYLPPEKKLKKDAKQDLDVVENSEYDAKDDKSDKHEDDAENDEEVCDDEELCSSEEEDITPSSKMIIANRLFMSEKIEVKKAFEELLNEKFDDKIEKVDFNNEAATKKTIDEYVEKTTHGTIKEILQSGDISPQTAVILINAIYFIGKWETTFFFKLKEKFYTTPTESRDIKFMKIGPLVGFYFNEGEDWKAVGIPYRERHHWMFIILPKKRNDLENLIKNMDHSLFMEATKGTESGYVELSMPMFEISESYDLQQSLPQLGLKHLFENCNMSEMLSGPYKIDKAIHKAMIQVDEYGTVASAVTTSTIAFMRGPTNVKIFLADHPFLYFIVSMKDHALTEILFAGKFC</sequence>
<name>A0A914PT67_9BILA</name>
<proteinExistence type="inferred from homology"/>
<dbReference type="InterPro" id="IPR001254">
    <property type="entry name" value="Trypsin_dom"/>
</dbReference>
<dbReference type="GO" id="GO:0005615">
    <property type="term" value="C:extracellular space"/>
    <property type="evidence" value="ECO:0007669"/>
    <property type="project" value="InterPro"/>
</dbReference>
<dbReference type="PROSITE" id="PS00284">
    <property type="entry name" value="SERPIN"/>
    <property type="match status" value="1"/>
</dbReference>
<dbReference type="AlphaFoldDB" id="A0A914PT67"/>
<dbReference type="InterPro" id="IPR023796">
    <property type="entry name" value="Serpin_dom"/>
</dbReference>
<dbReference type="GO" id="GO:0004867">
    <property type="term" value="F:serine-type endopeptidase inhibitor activity"/>
    <property type="evidence" value="ECO:0007669"/>
    <property type="project" value="InterPro"/>
</dbReference>
<dbReference type="PANTHER" id="PTHR11461:SF211">
    <property type="entry name" value="GH10112P-RELATED"/>
    <property type="match status" value="1"/>
</dbReference>
<evidence type="ECO:0000256" key="1">
    <source>
        <dbReference type="ARBA" id="ARBA00009500"/>
    </source>
</evidence>
<evidence type="ECO:0000259" key="4">
    <source>
        <dbReference type="PROSITE" id="PS50240"/>
    </source>
</evidence>
<feature type="domain" description="Peptidase S1" evidence="4">
    <location>
        <begin position="1"/>
        <end position="249"/>
    </location>
</feature>
<dbReference type="InterPro" id="IPR042185">
    <property type="entry name" value="Serpin_sf_2"/>
</dbReference>
<feature type="region of interest" description="Disordered" evidence="3">
    <location>
        <begin position="306"/>
        <end position="330"/>
    </location>
</feature>
<evidence type="ECO:0000313" key="5">
    <source>
        <dbReference type="Proteomes" id="UP000887578"/>
    </source>
</evidence>
<dbReference type="Pfam" id="PF00079">
    <property type="entry name" value="Serpin"/>
    <property type="match status" value="1"/>
</dbReference>
<dbReference type="InterPro" id="IPR036186">
    <property type="entry name" value="Serpin_sf"/>
</dbReference>
<organism evidence="5 6">
    <name type="scientific">Panagrolaimus davidi</name>
    <dbReference type="NCBI Taxonomy" id="227884"/>
    <lineage>
        <taxon>Eukaryota</taxon>
        <taxon>Metazoa</taxon>
        <taxon>Ecdysozoa</taxon>
        <taxon>Nematoda</taxon>
        <taxon>Chromadorea</taxon>
        <taxon>Rhabditida</taxon>
        <taxon>Tylenchina</taxon>
        <taxon>Panagrolaimomorpha</taxon>
        <taxon>Panagrolaimoidea</taxon>
        <taxon>Panagrolaimidae</taxon>
        <taxon>Panagrolaimus</taxon>
    </lineage>
</organism>
<dbReference type="Gene3D" id="3.30.497.10">
    <property type="entry name" value="Antithrombin, subunit I, domain 2"/>
    <property type="match status" value="1"/>
</dbReference>
<dbReference type="Proteomes" id="UP000887578">
    <property type="component" value="Unplaced"/>
</dbReference>
<dbReference type="SMART" id="SM00093">
    <property type="entry name" value="SERPIN"/>
    <property type="match status" value="1"/>
</dbReference>
<dbReference type="CDD" id="cd00172">
    <property type="entry name" value="serpin"/>
    <property type="match status" value="1"/>
</dbReference>
<dbReference type="InterPro" id="IPR043504">
    <property type="entry name" value="Peptidase_S1_PA_chymotrypsin"/>
</dbReference>
<dbReference type="SMART" id="SM00020">
    <property type="entry name" value="Tryp_SPc"/>
    <property type="match status" value="1"/>
</dbReference>
<dbReference type="Gene3D" id="2.30.39.10">
    <property type="entry name" value="Alpha-1-antitrypsin, domain 1"/>
    <property type="match status" value="1"/>
</dbReference>
<dbReference type="WBParaSite" id="PDA_v2.g21882.t1">
    <property type="protein sequence ID" value="PDA_v2.g21882.t1"/>
    <property type="gene ID" value="PDA_v2.g21882"/>
</dbReference>
<dbReference type="Pfam" id="PF00089">
    <property type="entry name" value="Trypsin"/>
    <property type="match status" value="1"/>
</dbReference>
<dbReference type="Gene3D" id="2.40.10.10">
    <property type="entry name" value="Trypsin-like serine proteases"/>
    <property type="match status" value="1"/>
</dbReference>
<protein>
    <submittedName>
        <fullName evidence="6">Peptidase S1 domain-containing protein</fullName>
    </submittedName>
</protein>